<evidence type="ECO:0000256" key="9">
    <source>
        <dbReference type="ARBA" id="ARBA00029868"/>
    </source>
</evidence>
<dbReference type="SMART" id="SM00100">
    <property type="entry name" value="cNMP"/>
    <property type="match status" value="1"/>
</dbReference>
<dbReference type="FunFam" id="2.60.120.10:FF:000003">
    <property type="entry name" value="Crp/Fnr family transcriptional regulator"/>
    <property type="match status" value="1"/>
</dbReference>
<dbReference type="SUPFAM" id="SSF51206">
    <property type="entry name" value="cAMP-binding domain-like"/>
    <property type="match status" value="1"/>
</dbReference>
<evidence type="ECO:0000256" key="10">
    <source>
        <dbReference type="ARBA" id="ARBA00033082"/>
    </source>
</evidence>
<name>A0A6N7VNK2_9ACTO</name>
<dbReference type="InterPro" id="IPR036388">
    <property type="entry name" value="WH-like_DNA-bd_sf"/>
</dbReference>
<dbReference type="PANTHER" id="PTHR24567:SF74">
    <property type="entry name" value="HTH-TYPE TRANSCRIPTIONAL REGULATOR ARCR"/>
    <property type="match status" value="1"/>
</dbReference>
<dbReference type="PANTHER" id="PTHR24567">
    <property type="entry name" value="CRP FAMILY TRANSCRIPTIONAL REGULATORY PROTEIN"/>
    <property type="match status" value="1"/>
</dbReference>
<evidence type="ECO:0000256" key="5">
    <source>
        <dbReference type="ARBA" id="ARBA00023125"/>
    </source>
</evidence>
<dbReference type="GO" id="GO:0003700">
    <property type="term" value="F:DNA-binding transcription factor activity"/>
    <property type="evidence" value="ECO:0007669"/>
    <property type="project" value="UniProtKB-ARBA"/>
</dbReference>
<evidence type="ECO:0000256" key="8">
    <source>
        <dbReference type="ARBA" id="ARBA00023163"/>
    </source>
</evidence>
<keyword evidence="4" id="KW-0805">Transcription regulation</keyword>
<dbReference type="Gene3D" id="1.10.10.10">
    <property type="entry name" value="Winged helix-like DNA-binding domain superfamily/Winged helix DNA-binding domain"/>
    <property type="match status" value="1"/>
</dbReference>
<dbReference type="InterPro" id="IPR050397">
    <property type="entry name" value="Env_Response_Regulators"/>
</dbReference>
<dbReference type="PRINTS" id="PR00103">
    <property type="entry name" value="CAMPKINASE"/>
</dbReference>
<dbReference type="InterPro" id="IPR000595">
    <property type="entry name" value="cNMP-bd_dom"/>
</dbReference>
<gene>
    <name evidence="14" type="ORF">FYJ24_00610</name>
</gene>
<dbReference type="EMBL" id="VULO01000001">
    <property type="protein sequence ID" value="MSS83289.1"/>
    <property type="molecule type" value="Genomic_DNA"/>
</dbReference>
<feature type="domain" description="Cyclic nucleotide-binding" evidence="12">
    <location>
        <begin position="13"/>
        <end position="133"/>
    </location>
</feature>
<dbReference type="Proteomes" id="UP000470875">
    <property type="component" value="Unassembled WGS sequence"/>
</dbReference>
<keyword evidence="7" id="KW-0010">Activator</keyword>
<comment type="caution">
    <text evidence="14">The sequence shown here is derived from an EMBL/GenBank/DDBJ whole genome shotgun (WGS) entry which is preliminary data.</text>
</comment>
<evidence type="ECO:0000256" key="4">
    <source>
        <dbReference type="ARBA" id="ARBA00023015"/>
    </source>
</evidence>
<evidence type="ECO:0000259" key="13">
    <source>
        <dbReference type="PROSITE" id="PS51063"/>
    </source>
</evidence>
<evidence type="ECO:0000256" key="1">
    <source>
        <dbReference type="ARBA" id="ARBA00022491"/>
    </source>
</evidence>
<dbReference type="PROSITE" id="PS50042">
    <property type="entry name" value="CNMP_BINDING_3"/>
    <property type="match status" value="1"/>
</dbReference>
<proteinExistence type="predicted"/>
<dbReference type="InterPro" id="IPR012318">
    <property type="entry name" value="HTH_CRP"/>
</dbReference>
<evidence type="ECO:0000259" key="12">
    <source>
        <dbReference type="PROSITE" id="PS50042"/>
    </source>
</evidence>
<keyword evidence="2" id="KW-0116">cAMP-binding</keyword>
<dbReference type="InterPro" id="IPR036390">
    <property type="entry name" value="WH_DNA-bd_sf"/>
</dbReference>
<evidence type="ECO:0000313" key="15">
    <source>
        <dbReference type="Proteomes" id="UP000470875"/>
    </source>
</evidence>
<dbReference type="GO" id="GO:0005829">
    <property type="term" value="C:cytosol"/>
    <property type="evidence" value="ECO:0007669"/>
    <property type="project" value="TreeGrafter"/>
</dbReference>
<evidence type="ECO:0000256" key="2">
    <source>
        <dbReference type="ARBA" id="ARBA00022566"/>
    </source>
</evidence>
<keyword evidence="6" id="KW-0114">cAMP</keyword>
<dbReference type="GO" id="GO:0045892">
    <property type="term" value="P:negative regulation of DNA-templated transcription"/>
    <property type="evidence" value="ECO:0007669"/>
    <property type="project" value="UniProtKB-ARBA"/>
</dbReference>
<dbReference type="PROSITE" id="PS51063">
    <property type="entry name" value="HTH_CRP_2"/>
    <property type="match status" value="1"/>
</dbReference>
<keyword evidence="8" id="KW-0804">Transcription</keyword>
<sequence length="227" mass="24773">MSFDDQIISRVPLFAGLSEDQYAQLAAKTGSTALRRGEVLFEEGDPGDRLYIITEGKIKLGHTSIDGRESLLAILGPGEIIGELTLFDPGPRSTTATAVSPVSMLSLEHDSLMEILDVNPDLAKHMLRALAQRLRRTNESLSDLVFSDVPGRVAKALLDLSDRFGTSTDSGVHVPHDLTQEELAQLVGASRETVNKSLADFVSRGWIRLEGRAVTLLDVDRLARRAR</sequence>
<dbReference type="FunFam" id="1.10.10.10:FF:000019">
    <property type="entry name" value="Crp/Fnr family transcriptional regulator"/>
    <property type="match status" value="1"/>
</dbReference>
<dbReference type="Pfam" id="PF13545">
    <property type="entry name" value="HTH_Crp_2"/>
    <property type="match status" value="1"/>
</dbReference>
<reference evidence="14 15" key="1">
    <citation type="submission" date="2019-08" db="EMBL/GenBank/DDBJ databases">
        <title>In-depth cultivation of the pig gut microbiome towards novel bacterial diversity and tailored functional studies.</title>
        <authorList>
            <person name="Wylensek D."/>
            <person name="Hitch T.C.A."/>
            <person name="Clavel T."/>
        </authorList>
    </citation>
    <scope>NUCLEOTIDE SEQUENCE [LARGE SCALE GENOMIC DNA]</scope>
    <source>
        <strain evidence="14 15">WB03_NA08</strain>
    </source>
</reference>
<dbReference type="CDD" id="cd00038">
    <property type="entry name" value="CAP_ED"/>
    <property type="match status" value="1"/>
</dbReference>
<evidence type="ECO:0000256" key="7">
    <source>
        <dbReference type="ARBA" id="ARBA00023159"/>
    </source>
</evidence>
<dbReference type="InterPro" id="IPR018490">
    <property type="entry name" value="cNMP-bd_dom_sf"/>
</dbReference>
<dbReference type="Pfam" id="PF00027">
    <property type="entry name" value="cNMP_binding"/>
    <property type="match status" value="1"/>
</dbReference>
<keyword evidence="5" id="KW-0238">DNA-binding</keyword>
<keyword evidence="1" id="KW-0678">Repressor</keyword>
<dbReference type="Gene3D" id="2.60.120.10">
    <property type="entry name" value="Jelly Rolls"/>
    <property type="match status" value="1"/>
</dbReference>
<feature type="domain" description="HTH crp-type" evidence="13">
    <location>
        <begin position="147"/>
        <end position="220"/>
    </location>
</feature>
<dbReference type="SMART" id="SM00419">
    <property type="entry name" value="HTH_CRP"/>
    <property type="match status" value="1"/>
</dbReference>
<keyword evidence="3" id="KW-0547">Nucleotide-binding</keyword>
<dbReference type="RefSeq" id="WP_154542607.1">
    <property type="nucleotide sequence ID" value="NZ_VULO01000001.1"/>
</dbReference>
<keyword evidence="15" id="KW-1185">Reference proteome</keyword>
<accession>A0A6N7VNK2</accession>
<dbReference type="GO" id="GO:0030552">
    <property type="term" value="F:cAMP binding"/>
    <property type="evidence" value="ECO:0007669"/>
    <property type="project" value="UniProtKB-KW"/>
</dbReference>
<evidence type="ECO:0000256" key="3">
    <source>
        <dbReference type="ARBA" id="ARBA00022741"/>
    </source>
</evidence>
<organism evidence="14 15">
    <name type="scientific">Scrofimicrobium canadense</name>
    <dbReference type="NCBI Taxonomy" id="2652290"/>
    <lineage>
        <taxon>Bacteria</taxon>
        <taxon>Bacillati</taxon>
        <taxon>Actinomycetota</taxon>
        <taxon>Actinomycetes</taxon>
        <taxon>Actinomycetales</taxon>
        <taxon>Actinomycetaceae</taxon>
        <taxon>Scrofimicrobium</taxon>
    </lineage>
</organism>
<dbReference type="SUPFAM" id="SSF46785">
    <property type="entry name" value="Winged helix' DNA-binding domain"/>
    <property type="match status" value="1"/>
</dbReference>
<evidence type="ECO:0000313" key="14">
    <source>
        <dbReference type="EMBL" id="MSS83289.1"/>
    </source>
</evidence>
<dbReference type="GO" id="GO:0003677">
    <property type="term" value="F:DNA binding"/>
    <property type="evidence" value="ECO:0007669"/>
    <property type="project" value="UniProtKB-KW"/>
</dbReference>
<evidence type="ECO:0000256" key="6">
    <source>
        <dbReference type="ARBA" id="ARBA00023149"/>
    </source>
</evidence>
<evidence type="ECO:0000256" key="11">
    <source>
        <dbReference type="ARBA" id="ARBA00068047"/>
    </source>
</evidence>
<protein>
    <recommendedName>
        <fullName evidence="11">CRP-like cAMP-activated global transcriptional regulator</fullName>
    </recommendedName>
    <alternativeName>
        <fullName evidence="10">cAMP receptor protein</fullName>
    </alternativeName>
    <alternativeName>
        <fullName evidence="9">cAMP regulatory protein</fullName>
    </alternativeName>
</protein>
<dbReference type="AlphaFoldDB" id="A0A6N7VNK2"/>
<dbReference type="GO" id="GO:0045893">
    <property type="term" value="P:positive regulation of DNA-templated transcription"/>
    <property type="evidence" value="ECO:0007669"/>
    <property type="project" value="UniProtKB-ARBA"/>
</dbReference>
<dbReference type="InterPro" id="IPR014710">
    <property type="entry name" value="RmlC-like_jellyroll"/>
</dbReference>